<dbReference type="Gene3D" id="1.20.1280.50">
    <property type="match status" value="1"/>
</dbReference>
<gene>
    <name evidence="1" type="ORF">SCHPADRAFT_55780</name>
</gene>
<protein>
    <submittedName>
        <fullName evidence="1">Uncharacterized protein</fullName>
    </submittedName>
</protein>
<name>A0A0H2S651_9AGAM</name>
<dbReference type="Proteomes" id="UP000053477">
    <property type="component" value="Unassembled WGS sequence"/>
</dbReference>
<evidence type="ECO:0000313" key="1">
    <source>
        <dbReference type="EMBL" id="KLO19707.1"/>
    </source>
</evidence>
<dbReference type="EMBL" id="KQ085885">
    <property type="protein sequence ID" value="KLO19707.1"/>
    <property type="molecule type" value="Genomic_DNA"/>
</dbReference>
<proteinExistence type="predicted"/>
<dbReference type="AlphaFoldDB" id="A0A0H2S651"/>
<keyword evidence="2" id="KW-1185">Reference proteome</keyword>
<evidence type="ECO:0000313" key="2">
    <source>
        <dbReference type="Proteomes" id="UP000053477"/>
    </source>
</evidence>
<organism evidence="1 2">
    <name type="scientific">Schizopora paradoxa</name>
    <dbReference type="NCBI Taxonomy" id="27342"/>
    <lineage>
        <taxon>Eukaryota</taxon>
        <taxon>Fungi</taxon>
        <taxon>Dikarya</taxon>
        <taxon>Basidiomycota</taxon>
        <taxon>Agaricomycotina</taxon>
        <taxon>Agaricomycetes</taxon>
        <taxon>Hymenochaetales</taxon>
        <taxon>Schizoporaceae</taxon>
        <taxon>Schizopora</taxon>
    </lineage>
</organism>
<dbReference type="InParanoid" id="A0A0H2S651"/>
<accession>A0A0H2S651</accession>
<dbReference type="InterPro" id="IPR032675">
    <property type="entry name" value="LRR_dom_sf"/>
</dbReference>
<dbReference type="Gene3D" id="3.80.10.10">
    <property type="entry name" value="Ribonuclease Inhibitor"/>
    <property type="match status" value="1"/>
</dbReference>
<reference evidence="1 2" key="1">
    <citation type="submission" date="2015-04" db="EMBL/GenBank/DDBJ databases">
        <title>Complete genome sequence of Schizopora paradoxa KUC8140, a cosmopolitan wood degrader in East Asia.</title>
        <authorList>
            <consortium name="DOE Joint Genome Institute"/>
            <person name="Min B."/>
            <person name="Park H."/>
            <person name="Jang Y."/>
            <person name="Kim J.-J."/>
            <person name="Kim K.H."/>
            <person name="Pangilinan J."/>
            <person name="Lipzen A."/>
            <person name="Riley R."/>
            <person name="Grigoriev I.V."/>
            <person name="Spatafora J.W."/>
            <person name="Choi I.-G."/>
        </authorList>
    </citation>
    <scope>NUCLEOTIDE SEQUENCE [LARGE SCALE GENOMIC DNA]</scope>
    <source>
        <strain evidence="1 2">KUC8140</strain>
    </source>
</reference>
<sequence>MMADISTLPLDILYLIFLNTLPSQILVFRTSVSFLNVSPVNLLSVCRAWRSVVLSRPSLWTFIQVKQIPSDSRLHDDPLDPPALRALESWVKHSGTSPMNIRLQLSQIRNEQVYRTLLRLFLPESHRCTDIDISVECCGAHATRSMREHPSPVAIQCAPSTKSVRLVFQDLQQAEPPVTWAPFSLASCTVDAVSQLQVLDLYYNVKCLFPERRDDLHLPNLRDLSICIDVSDRVAVSDLSTLLSACPVLSVLSIGSRGKSFNSFDTGPRSVPLPFLASFTFTSTDQAFANHLLSVLACPALRKCNLVAQMSMGPVTPEYLHVVAQFLSCDGTVAYPPLVDLCLRFWEPEDSLTEYLLNKCSLKLMKLLDRVRHLERLRLFDVVVRPELIRAMTFVPGTECSGVMCPRLECLHIKSRAGYASLKNLLHEMKSSRSNLSSPLSELRDE</sequence>
<dbReference type="OrthoDB" id="2269034at2759"/>